<evidence type="ECO:0000256" key="2">
    <source>
        <dbReference type="ARBA" id="ARBA00023015"/>
    </source>
</evidence>
<keyword evidence="4" id="KW-0804">Transcription</keyword>
<evidence type="ECO:0000259" key="5">
    <source>
        <dbReference type="PROSITE" id="PS50931"/>
    </source>
</evidence>
<protein>
    <submittedName>
        <fullName evidence="6">DNA-binding transcriptional regulator, LysR family</fullName>
    </submittedName>
</protein>
<dbReference type="STRING" id="1123272.SAMN02745824_1747"/>
<dbReference type="PANTHER" id="PTHR30346">
    <property type="entry name" value="TRANSCRIPTIONAL DUAL REGULATOR HCAR-RELATED"/>
    <property type="match status" value="1"/>
</dbReference>
<organism evidence="6 7">
    <name type="scientific">Parasphingorhabdus marina DSM 22363</name>
    <dbReference type="NCBI Taxonomy" id="1123272"/>
    <lineage>
        <taxon>Bacteria</taxon>
        <taxon>Pseudomonadati</taxon>
        <taxon>Pseudomonadota</taxon>
        <taxon>Alphaproteobacteria</taxon>
        <taxon>Sphingomonadales</taxon>
        <taxon>Sphingomonadaceae</taxon>
        <taxon>Parasphingorhabdus</taxon>
    </lineage>
</organism>
<proteinExistence type="inferred from homology"/>
<keyword evidence="2" id="KW-0805">Transcription regulation</keyword>
<keyword evidence="7" id="KW-1185">Reference proteome</keyword>
<dbReference type="SUPFAM" id="SSF46785">
    <property type="entry name" value="Winged helix' DNA-binding domain"/>
    <property type="match status" value="1"/>
</dbReference>
<evidence type="ECO:0000313" key="7">
    <source>
        <dbReference type="Proteomes" id="UP000185192"/>
    </source>
</evidence>
<dbReference type="GO" id="GO:0003677">
    <property type="term" value="F:DNA binding"/>
    <property type="evidence" value="ECO:0007669"/>
    <property type="project" value="UniProtKB-KW"/>
</dbReference>
<sequence>MELRQLRYFVAVAEERNFGLAAQKLNVSQPPITRQIKKLEDEMSVVLFKRTSKGSELTSAGQAFLEDARKILNQVKIGVERGQAAQRGEIGTLEIGYFGTPSYLLLPKILKLFKGENPGLELYLHRLSKKEQMDALKTGQIHIGFGRYYNQEHDLCVEHIFNEGMALCLPADFSMEIDNSNWHSVFSQIPLILFPASGRPNFADEILAILKREGVDPEVANVSEDIRAGLMQVAIGTGAMIVPNSVTEMRWFGVRFVKLAALSDDCPISIIYRKSDTSPHLRKLIHSIQHFQESSAKIEI</sequence>
<gene>
    <name evidence="6" type="ORF">SAMN02745824_1747</name>
</gene>
<comment type="similarity">
    <text evidence="1">Belongs to the LysR transcriptional regulatory family.</text>
</comment>
<dbReference type="InterPro" id="IPR036390">
    <property type="entry name" value="WH_DNA-bd_sf"/>
</dbReference>
<dbReference type="Gene3D" id="1.10.10.10">
    <property type="entry name" value="Winged helix-like DNA-binding domain superfamily/Winged helix DNA-binding domain"/>
    <property type="match status" value="1"/>
</dbReference>
<name>A0A1N6DA37_9SPHN</name>
<dbReference type="OrthoDB" id="7216893at2"/>
<reference evidence="7" key="1">
    <citation type="submission" date="2016-11" db="EMBL/GenBank/DDBJ databases">
        <authorList>
            <person name="Varghese N."/>
            <person name="Submissions S."/>
        </authorList>
    </citation>
    <scope>NUCLEOTIDE SEQUENCE [LARGE SCALE GENOMIC DNA]</scope>
    <source>
        <strain evidence="7">DSM 22363</strain>
    </source>
</reference>
<dbReference type="GO" id="GO:0032993">
    <property type="term" value="C:protein-DNA complex"/>
    <property type="evidence" value="ECO:0007669"/>
    <property type="project" value="TreeGrafter"/>
</dbReference>
<dbReference type="PANTHER" id="PTHR30346:SF0">
    <property type="entry name" value="HCA OPERON TRANSCRIPTIONAL ACTIVATOR HCAR"/>
    <property type="match status" value="1"/>
</dbReference>
<evidence type="ECO:0000313" key="6">
    <source>
        <dbReference type="EMBL" id="SIN67660.1"/>
    </source>
</evidence>
<dbReference type="EMBL" id="FSQW01000001">
    <property type="protein sequence ID" value="SIN67660.1"/>
    <property type="molecule type" value="Genomic_DNA"/>
</dbReference>
<dbReference type="PROSITE" id="PS50931">
    <property type="entry name" value="HTH_LYSR"/>
    <property type="match status" value="1"/>
</dbReference>
<dbReference type="PRINTS" id="PR00039">
    <property type="entry name" value="HTHLYSR"/>
</dbReference>
<dbReference type="FunFam" id="1.10.10.10:FF:000001">
    <property type="entry name" value="LysR family transcriptional regulator"/>
    <property type="match status" value="1"/>
</dbReference>
<dbReference type="Pfam" id="PF03466">
    <property type="entry name" value="LysR_substrate"/>
    <property type="match status" value="1"/>
</dbReference>
<dbReference type="Gene3D" id="3.40.190.10">
    <property type="entry name" value="Periplasmic binding protein-like II"/>
    <property type="match status" value="2"/>
</dbReference>
<keyword evidence="3 6" id="KW-0238">DNA-binding</keyword>
<feature type="domain" description="HTH lysR-type" evidence="5">
    <location>
        <begin position="1"/>
        <end position="58"/>
    </location>
</feature>
<accession>A0A1N6DA37</accession>
<dbReference type="RefSeq" id="WP_074204625.1">
    <property type="nucleotide sequence ID" value="NZ_FSQW01000001.1"/>
</dbReference>
<dbReference type="Proteomes" id="UP000185192">
    <property type="component" value="Unassembled WGS sequence"/>
</dbReference>
<evidence type="ECO:0000256" key="1">
    <source>
        <dbReference type="ARBA" id="ARBA00009437"/>
    </source>
</evidence>
<evidence type="ECO:0000256" key="4">
    <source>
        <dbReference type="ARBA" id="ARBA00023163"/>
    </source>
</evidence>
<dbReference type="GO" id="GO:0003700">
    <property type="term" value="F:DNA-binding transcription factor activity"/>
    <property type="evidence" value="ECO:0007669"/>
    <property type="project" value="InterPro"/>
</dbReference>
<dbReference type="AlphaFoldDB" id="A0A1N6DA37"/>
<dbReference type="InterPro" id="IPR005119">
    <property type="entry name" value="LysR_subst-bd"/>
</dbReference>
<evidence type="ECO:0000256" key="3">
    <source>
        <dbReference type="ARBA" id="ARBA00023125"/>
    </source>
</evidence>
<dbReference type="SUPFAM" id="SSF53850">
    <property type="entry name" value="Periplasmic binding protein-like II"/>
    <property type="match status" value="1"/>
</dbReference>
<dbReference type="InterPro" id="IPR036388">
    <property type="entry name" value="WH-like_DNA-bd_sf"/>
</dbReference>
<dbReference type="Pfam" id="PF00126">
    <property type="entry name" value="HTH_1"/>
    <property type="match status" value="1"/>
</dbReference>
<dbReference type="InterPro" id="IPR000847">
    <property type="entry name" value="LysR_HTH_N"/>
</dbReference>